<dbReference type="GO" id="GO:0006865">
    <property type="term" value="P:amino acid transport"/>
    <property type="evidence" value="ECO:0000318"/>
    <property type="project" value="GO_Central"/>
</dbReference>
<dbReference type="InterPro" id="IPR000175">
    <property type="entry name" value="Na/ntran_symport"/>
</dbReference>
<protein>
    <recommendedName>
        <fullName evidence="9">Transporter</fullName>
    </recommendedName>
</protein>
<evidence type="ECO:0008006" key="9">
    <source>
        <dbReference type="Google" id="ProtNLM"/>
    </source>
</evidence>
<dbReference type="PANTHER" id="PTHR11616:SF182">
    <property type="entry name" value="TRANSPORTER"/>
    <property type="match status" value="1"/>
</dbReference>
<name>A7S7Q6_NEMVE</name>
<evidence type="ECO:0000313" key="7">
    <source>
        <dbReference type="EMBL" id="EDO40278.1"/>
    </source>
</evidence>
<dbReference type="GO" id="GO:0035725">
    <property type="term" value="P:sodium ion transmembrane transport"/>
    <property type="evidence" value="ECO:0000318"/>
    <property type="project" value="GO_Central"/>
</dbReference>
<dbReference type="EMBL" id="DS469594">
    <property type="protein sequence ID" value="EDO40278.1"/>
    <property type="molecule type" value="Genomic_DNA"/>
</dbReference>
<sequence>MYLFFIFLESSEYWLMKVGVLAVEPKREQWGHKAEFILSCVGYAVGLGNIWRFPYLCFKNGGGVERFCDNIEDMLGWRPNLYFRLCWKYISPTVVTIIFFWSASQWSGITYNDYKYPLSGELIGWGLAASSMSAIPIGFLIVLYQSKGSLKNRFVTAFTPNIQISSEVWEFDLRRRLNMVFGKPLLKDIVSESLSLQCVATPEGQIQKLKRLNRDKNQKESKSILISMYLSESLVCYLK</sequence>
<dbReference type="eggNOG" id="KOG3660">
    <property type="taxonomic scope" value="Eukaryota"/>
</dbReference>
<dbReference type="STRING" id="45351.A7S7Q6"/>
<evidence type="ECO:0000256" key="5">
    <source>
        <dbReference type="ARBA" id="ARBA00023136"/>
    </source>
</evidence>
<evidence type="ECO:0000256" key="6">
    <source>
        <dbReference type="SAM" id="Phobius"/>
    </source>
</evidence>
<feature type="transmembrane region" description="Helical" evidence="6">
    <location>
        <begin position="81"/>
        <end position="102"/>
    </location>
</feature>
<keyword evidence="3 6" id="KW-0812">Transmembrane</keyword>
<dbReference type="Proteomes" id="UP000001593">
    <property type="component" value="Unassembled WGS sequence"/>
</dbReference>
<dbReference type="AlphaFoldDB" id="A7S7Q6"/>
<dbReference type="InterPro" id="IPR037272">
    <property type="entry name" value="SNS_sf"/>
</dbReference>
<evidence type="ECO:0000256" key="3">
    <source>
        <dbReference type="ARBA" id="ARBA00022692"/>
    </source>
</evidence>
<evidence type="ECO:0000313" key="8">
    <source>
        <dbReference type="Proteomes" id="UP000001593"/>
    </source>
</evidence>
<keyword evidence="8" id="KW-1185">Reference proteome</keyword>
<dbReference type="Pfam" id="PF00209">
    <property type="entry name" value="SNF"/>
    <property type="match status" value="1"/>
</dbReference>
<dbReference type="eggNOG" id="KOG3659">
    <property type="taxonomic scope" value="Eukaryota"/>
</dbReference>
<dbReference type="PhylomeDB" id="A7S7Q6"/>
<dbReference type="GO" id="GO:0005886">
    <property type="term" value="C:plasma membrane"/>
    <property type="evidence" value="ECO:0000318"/>
    <property type="project" value="GO_Central"/>
</dbReference>
<keyword evidence="4 6" id="KW-1133">Transmembrane helix</keyword>
<comment type="subcellular location">
    <subcellularLocation>
        <location evidence="1">Membrane</location>
        <topology evidence="1">Multi-pass membrane protein</topology>
    </subcellularLocation>
</comment>
<reference evidence="7 8" key="1">
    <citation type="journal article" date="2007" name="Science">
        <title>Sea anemone genome reveals ancestral eumetazoan gene repertoire and genomic organization.</title>
        <authorList>
            <person name="Putnam N.H."/>
            <person name="Srivastava M."/>
            <person name="Hellsten U."/>
            <person name="Dirks B."/>
            <person name="Chapman J."/>
            <person name="Salamov A."/>
            <person name="Terry A."/>
            <person name="Shapiro H."/>
            <person name="Lindquist E."/>
            <person name="Kapitonov V.V."/>
            <person name="Jurka J."/>
            <person name="Genikhovich G."/>
            <person name="Grigoriev I.V."/>
            <person name="Lucas S.M."/>
            <person name="Steele R.E."/>
            <person name="Finnerty J.R."/>
            <person name="Technau U."/>
            <person name="Martindale M.Q."/>
            <person name="Rokhsar D.S."/>
        </authorList>
    </citation>
    <scope>NUCLEOTIDE SEQUENCE [LARGE SCALE GENOMIC DNA]</scope>
    <source>
        <strain evidence="8">CH2 X CH6</strain>
    </source>
</reference>
<dbReference type="PROSITE" id="PS50267">
    <property type="entry name" value="NA_NEUROTRAN_SYMP_3"/>
    <property type="match status" value="2"/>
</dbReference>
<proteinExistence type="predicted"/>
<evidence type="ECO:0000256" key="2">
    <source>
        <dbReference type="ARBA" id="ARBA00022448"/>
    </source>
</evidence>
<gene>
    <name evidence="7" type="ORF">NEMVEDRAFT_v1g208080</name>
</gene>
<evidence type="ECO:0000256" key="4">
    <source>
        <dbReference type="ARBA" id="ARBA00022989"/>
    </source>
</evidence>
<feature type="transmembrane region" description="Helical" evidence="6">
    <location>
        <begin position="122"/>
        <end position="144"/>
    </location>
</feature>
<keyword evidence="2" id="KW-0813">Transport</keyword>
<dbReference type="SUPFAM" id="SSF161070">
    <property type="entry name" value="SNF-like"/>
    <property type="match status" value="2"/>
</dbReference>
<keyword evidence="5 6" id="KW-0472">Membrane</keyword>
<dbReference type="PANTHER" id="PTHR11616">
    <property type="entry name" value="SODIUM/CHLORIDE DEPENDENT TRANSPORTER"/>
    <property type="match status" value="1"/>
</dbReference>
<accession>A7S7Q6</accession>
<organism evidence="7 8">
    <name type="scientific">Nematostella vectensis</name>
    <name type="common">Starlet sea anemone</name>
    <dbReference type="NCBI Taxonomy" id="45351"/>
    <lineage>
        <taxon>Eukaryota</taxon>
        <taxon>Metazoa</taxon>
        <taxon>Cnidaria</taxon>
        <taxon>Anthozoa</taxon>
        <taxon>Hexacorallia</taxon>
        <taxon>Actiniaria</taxon>
        <taxon>Edwardsiidae</taxon>
        <taxon>Nematostella</taxon>
    </lineage>
</organism>
<dbReference type="HOGENOM" id="CLU_1162366_0_0_1"/>
<evidence type="ECO:0000256" key="1">
    <source>
        <dbReference type="ARBA" id="ARBA00004141"/>
    </source>
</evidence>
<dbReference type="InParanoid" id="A7S7Q6"/>